<evidence type="ECO:0000256" key="7">
    <source>
        <dbReference type="ARBA" id="ARBA00023196"/>
    </source>
</evidence>
<keyword evidence="9" id="KW-0375">Hydrogen ion transport</keyword>
<keyword evidence="9" id="KW-1003">Cell membrane</keyword>
<dbReference type="InterPro" id="IPR001469">
    <property type="entry name" value="ATP_synth_F1_dsu/esu"/>
</dbReference>
<dbReference type="GO" id="GO:0045259">
    <property type="term" value="C:proton-transporting ATP synthase complex"/>
    <property type="evidence" value="ECO:0007669"/>
    <property type="project" value="UniProtKB-KW"/>
</dbReference>
<dbReference type="InterPro" id="IPR036771">
    <property type="entry name" value="ATPsynth_dsu/esu_N"/>
</dbReference>
<evidence type="ECO:0000313" key="12">
    <source>
        <dbReference type="EMBL" id="OUR92930.1"/>
    </source>
</evidence>
<keyword evidence="8 9" id="KW-0066">ATP synthesis</keyword>
<dbReference type="Gene3D" id="2.60.15.10">
    <property type="entry name" value="F0F1 ATP synthase delta/epsilon subunit, N-terminal"/>
    <property type="match status" value="1"/>
</dbReference>
<comment type="function">
    <text evidence="1 9">Produces ATP from ADP in the presence of a proton gradient across the membrane.</text>
</comment>
<reference evidence="13" key="1">
    <citation type="journal article" date="2017" name="Proc. Natl. Acad. Sci. U.S.A.">
        <title>Simulation of Deepwater Horizon oil plume reveals substrate specialization within a complex community of hydrocarbon-degraders.</title>
        <authorList>
            <person name="Hu P."/>
            <person name="Dubinsky E.A."/>
            <person name="Probst A.J."/>
            <person name="Wang J."/>
            <person name="Sieber C.M.K."/>
            <person name="Tom L.M."/>
            <person name="Gardinali P."/>
            <person name="Banfield J.F."/>
            <person name="Atlas R.M."/>
            <person name="Andersen G.L."/>
        </authorList>
    </citation>
    <scope>NUCLEOTIDE SEQUENCE [LARGE SCALE GENOMIC DNA]</scope>
</reference>
<comment type="subcellular location">
    <subcellularLocation>
        <location evidence="9">Cell membrane</location>
        <topology evidence="9">Peripheral membrane protein</topology>
    </subcellularLocation>
    <subcellularLocation>
        <location evidence="2">Endomembrane system</location>
        <topology evidence="2">Peripheral membrane protein</topology>
    </subcellularLocation>
</comment>
<dbReference type="GO" id="GO:0012505">
    <property type="term" value="C:endomembrane system"/>
    <property type="evidence" value="ECO:0007669"/>
    <property type="project" value="UniProtKB-SubCell"/>
</dbReference>
<dbReference type="Proteomes" id="UP000196531">
    <property type="component" value="Unassembled WGS sequence"/>
</dbReference>
<evidence type="ECO:0000313" key="13">
    <source>
        <dbReference type="Proteomes" id="UP000196531"/>
    </source>
</evidence>
<evidence type="ECO:0000256" key="5">
    <source>
        <dbReference type="ARBA" id="ARBA00023065"/>
    </source>
</evidence>
<dbReference type="SUPFAM" id="SSF51344">
    <property type="entry name" value="Epsilon subunit of F1F0-ATP synthase N-terminal domain"/>
    <property type="match status" value="1"/>
</dbReference>
<evidence type="ECO:0000256" key="10">
    <source>
        <dbReference type="RuleBase" id="RU003656"/>
    </source>
</evidence>
<feature type="domain" description="ATP synthase F1 complex delta/epsilon subunit N-terminal" evidence="11">
    <location>
        <begin position="4"/>
        <end position="85"/>
    </location>
</feature>
<dbReference type="NCBIfam" id="TIGR01216">
    <property type="entry name" value="ATP_synt_epsi"/>
    <property type="match status" value="1"/>
</dbReference>
<evidence type="ECO:0000256" key="8">
    <source>
        <dbReference type="ARBA" id="ARBA00023310"/>
    </source>
</evidence>
<dbReference type="Pfam" id="PF02823">
    <property type="entry name" value="ATP-synt_DE_N"/>
    <property type="match status" value="1"/>
</dbReference>
<dbReference type="GO" id="GO:0005524">
    <property type="term" value="F:ATP binding"/>
    <property type="evidence" value="ECO:0007669"/>
    <property type="project" value="UniProtKB-UniRule"/>
</dbReference>
<dbReference type="AlphaFoldDB" id="A0A1Y5F6R4"/>
<keyword evidence="7 9" id="KW-0139">CF(1)</keyword>
<dbReference type="PANTHER" id="PTHR13822:SF10">
    <property type="entry name" value="ATP SYNTHASE EPSILON CHAIN, CHLOROPLASTIC"/>
    <property type="match status" value="1"/>
</dbReference>
<dbReference type="PANTHER" id="PTHR13822">
    <property type="entry name" value="ATP SYNTHASE DELTA/EPSILON CHAIN"/>
    <property type="match status" value="1"/>
</dbReference>
<comment type="caution">
    <text evidence="12">The sequence shown here is derived from an EMBL/GenBank/DDBJ whole genome shotgun (WGS) entry which is preliminary data.</text>
</comment>
<accession>A0A1Y5F6R4</accession>
<comment type="subunit">
    <text evidence="9 10">F-type ATPases have 2 components, CF(1) - the catalytic core - and CF(0) - the membrane proton channel. CF(1) has five subunits: alpha(3), beta(3), gamma(1), delta(1), epsilon(1). CF(0) has three main subunits: a, b and c.</text>
</comment>
<proteinExistence type="inferred from homology"/>
<name>A0A1Y5F6R4_9BACT</name>
<evidence type="ECO:0000256" key="3">
    <source>
        <dbReference type="ARBA" id="ARBA00005712"/>
    </source>
</evidence>
<keyword evidence="4 9" id="KW-0813">Transport</keyword>
<evidence type="ECO:0000259" key="11">
    <source>
        <dbReference type="Pfam" id="PF02823"/>
    </source>
</evidence>
<keyword evidence="5 9" id="KW-0406">Ion transport</keyword>
<dbReference type="HAMAP" id="MF_00530">
    <property type="entry name" value="ATP_synth_epsil_bac"/>
    <property type="match status" value="1"/>
</dbReference>
<gene>
    <name evidence="9" type="primary">atpC</name>
    <name evidence="12" type="ORF">A9Q84_20690</name>
</gene>
<dbReference type="GO" id="GO:0046933">
    <property type="term" value="F:proton-transporting ATP synthase activity, rotational mechanism"/>
    <property type="evidence" value="ECO:0007669"/>
    <property type="project" value="UniProtKB-UniRule"/>
</dbReference>
<organism evidence="12 13">
    <name type="scientific">Halobacteriovorax marinus</name>
    <dbReference type="NCBI Taxonomy" id="97084"/>
    <lineage>
        <taxon>Bacteria</taxon>
        <taxon>Pseudomonadati</taxon>
        <taxon>Bdellovibrionota</taxon>
        <taxon>Bacteriovoracia</taxon>
        <taxon>Bacteriovoracales</taxon>
        <taxon>Halobacteriovoraceae</taxon>
        <taxon>Halobacteriovorax</taxon>
    </lineage>
</organism>
<evidence type="ECO:0000256" key="9">
    <source>
        <dbReference type="HAMAP-Rule" id="MF_00530"/>
    </source>
</evidence>
<protein>
    <recommendedName>
        <fullName evidence="9">ATP synthase epsilon chain</fullName>
    </recommendedName>
    <alternativeName>
        <fullName evidence="9">ATP synthase F1 sector epsilon subunit</fullName>
    </alternativeName>
    <alternativeName>
        <fullName evidence="9">F-ATPase epsilon subunit</fullName>
    </alternativeName>
</protein>
<dbReference type="GO" id="GO:0005886">
    <property type="term" value="C:plasma membrane"/>
    <property type="evidence" value="ECO:0007669"/>
    <property type="project" value="UniProtKB-SubCell"/>
</dbReference>
<evidence type="ECO:0000256" key="2">
    <source>
        <dbReference type="ARBA" id="ARBA00004184"/>
    </source>
</evidence>
<evidence type="ECO:0000256" key="6">
    <source>
        <dbReference type="ARBA" id="ARBA00023136"/>
    </source>
</evidence>
<keyword evidence="6 9" id="KW-0472">Membrane</keyword>
<dbReference type="EMBL" id="MAAO01000016">
    <property type="protein sequence ID" value="OUR92930.1"/>
    <property type="molecule type" value="Genomic_DNA"/>
</dbReference>
<evidence type="ECO:0000256" key="1">
    <source>
        <dbReference type="ARBA" id="ARBA00003543"/>
    </source>
</evidence>
<comment type="similarity">
    <text evidence="3 9 10">Belongs to the ATPase epsilon chain family.</text>
</comment>
<sequence>MNNFTVDILTPSAIIAKDIPAEALLVPTERGQINILKDHTHIITKLSTGMMSVFGGADDPDRFFSITTGICKVLDNKIMVLANVAEEAGEVSKERAEKALANSESKLKSSDGLSDTQIEKYRRKAERAKLRIQLSEFVRNRNI</sequence>
<evidence type="ECO:0000256" key="4">
    <source>
        <dbReference type="ARBA" id="ARBA00022448"/>
    </source>
</evidence>
<dbReference type="InterPro" id="IPR020546">
    <property type="entry name" value="ATP_synth_F1_dsu/esu_N"/>
</dbReference>